<dbReference type="EMBL" id="CAKKLH010000035">
    <property type="protein sequence ID" value="CAH0100333.1"/>
    <property type="molecule type" value="Genomic_DNA"/>
</dbReference>
<name>A0A8J2RIG1_9CRUS</name>
<organism evidence="3 4">
    <name type="scientific">Daphnia galeata</name>
    <dbReference type="NCBI Taxonomy" id="27404"/>
    <lineage>
        <taxon>Eukaryota</taxon>
        <taxon>Metazoa</taxon>
        <taxon>Ecdysozoa</taxon>
        <taxon>Arthropoda</taxon>
        <taxon>Crustacea</taxon>
        <taxon>Branchiopoda</taxon>
        <taxon>Diplostraca</taxon>
        <taxon>Cladocera</taxon>
        <taxon>Anomopoda</taxon>
        <taxon>Daphniidae</taxon>
        <taxon>Daphnia</taxon>
    </lineage>
</organism>
<keyword evidence="2" id="KW-0812">Transmembrane</keyword>
<reference evidence="3" key="1">
    <citation type="submission" date="2021-11" db="EMBL/GenBank/DDBJ databases">
        <authorList>
            <person name="Schell T."/>
        </authorList>
    </citation>
    <scope>NUCLEOTIDE SEQUENCE</scope>
    <source>
        <strain evidence="3">M5</strain>
    </source>
</reference>
<evidence type="ECO:0000313" key="3">
    <source>
        <dbReference type="EMBL" id="CAH0100333.1"/>
    </source>
</evidence>
<protein>
    <submittedName>
        <fullName evidence="3">Uncharacterized protein</fullName>
    </submittedName>
</protein>
<evidence type="ECO:0000256" key="2">
    <source>
        <dbReference type="SAM" id="Phobius"/>
    </source>
</evidence>
<keyword evidence="4" id="KW-1185">Reference proteome</keyword>
<feature type="transmembrane region" description="Helical" evidence="2">
    <location>
        <begin position="28"/>
        <end position="47"/>
    </location>
</feature>
<comment type="caution">
    <text evidence="3">The sequence shown here is derived from an EMBL/GenBank/DDBJ whole genome shotgun (WGS) entry which is preliminary data.</text>
</comment>
<dbReference type="Proteomes" id="UP000789390">
    <property type="component" value="Unassembled WGS sequence"/>
</dbReference>
<evidence type="ECO:0000256" key="1">
    <source>
        <dbReference type="SAM" id="MobiDB-lite"/>
    </source>
</evidence>
<proteinExistence type="predicted"/>
<dbReference type="AlphaFoldDB" id="A0A8J2RIG1"/>
<sequence>MRSNDNNNPEKKGRGHTHTNMTGTRRWLLGRPVMLCWLLLVAVAHFISAMEQLSAGMESFIFFFGGGGSVVSPSATPPLSPLQVQNVFYCFQSDVRESQKRIEMSAMGYDEDKQAGHL</sequence>
<keyword evidence="2" id="KW-0472">Membrane</keyword>
<evidence type="ECO:0000313" key="4">
    <source>
        <dbReference type="Proteomes" id="UP000789390"/>
    </source>
</evidence>
<feature type="region of interest" description="Disordered" evidence="1">
    <location>
        <begin position="1"/>
        <end position="22"/>
    </location>
</feature>
<accession>A0A8J2RIG1</accession>
<keyword evidence="2" id="KW-1133">Transmembrane helix</keyword>
<gene>
    <name evidence="3" type="ORF">DGAL_LOCUS2555</name>
</gene>